<evidence type="ECO:0000256" key="7">
    <source>
        <dbReference type="SAM" id="MobiDB-lite"/>
    </source>
</evidence>
<keyword evidence="3 6" id="KW-0547">Nucleotide-binding</keyword>
<protein>
    <recommendedName>
        <fullName evidence="6">Phosphoribosylformylglycinamidine synthase subunit PurS</fullName>
        <shortName evidence="6">FGAM synthase</shortName>
        <ecNumber evidence="6">6.3.5.3</ecNumber>
    </recommendedName>
    <alternativeName>
        <fullName evidence="6">Formylglycinamide ribonucleotide amidotransferase subunit III</fullName>
        <shortName evidence="6">FGAR amidotransferase III</shortName>
        <shortName evidence="6">FGAR-AT III</shortName>
    </alternativeName>
    <alternativeName>
        <fullName evidence="6">Phosphoribosylformylglycinamidine synthase subunit III</fullName>
    </alternativeName>
</protein>
<dbReference type="EMBL" id="VBAI01000167">
    <property type="protein sequence ID" value="TMJ09135.1"/>
    <property type="molecule type" value="Genomic_DNA"/>
</dbReference>
<dbReference type="Proteomes" id="UP000318661">
    <property type="component" value="Unassembled WGS sequence"/>
</dbReference>
<dbReference type="HAMAP" id="MF_01926">
    <property type="entry name" value="PurS"/>
    <property type="match status" value="1"/>
</dbReference>
<dbReference type="EMBL" id="VBAJ01000056">
    <property type="protein sequence ID" value="TMJ09403.1"/>
    <property type="molecule type" value="Genomic_DNA"/>
</dbReference>
<evidence type="ECO:0000313" key="9">
    <source>
        <dbReference type="EMBL" id="TMJ09403.1"/>
    </source>
</evidence>
<evidence type="ECO:0000256" key="3">
    <source>
        <dbReference type="ARBA" id="ARBA00022741"/>
    </source>
</evidence>
<accession>A0A537LM98</accession>
<dbReference type="EC" id="6.3.5.3" evidence="6"/>
<keyword evidence="2 6" id="KW-0436">Ligase</keyword>
<dbReference type="NCBIfam" id="NF004630">
    <property type="entry name" value="PRK05974.1"/>
    <property type="match status" value="1"/>
</dbReference>
<comment type="subcellular location">
    <subcellularLocation>
        <location evidence="6">Cytoplasm</location>
    </subcellularLocation>
</comment>
<evidence type="ECO:0000313" key="8">
    <source>
        <dbReference type="EMBL" id="TMJ09135.1"/>
    </source>
</evidence>
<comment type="caution">
    <text evidence="8">The sequence shown here is derived from an EMBL/GenBank/DDBJ whole genome shotgun (WGS) entry which is preliminary data.</text>
</comment>
<evidence type="ECO:0000313" key="11">
    <source>
        <dbReference type="Proteomes" id="UP000318661"/>
    </source>
</evidence>
<dbReference type="SUPFAM" id="SSF82697">
    <property type="entry name" value="PurS-like"/>
    <property type="match status" value="1"/>
</dbReference>
<evidence type="ECO:0000256" key="2">
    <source>
        <dbReference type="ARBA" id="ARBA00022598"/>
    </source>
</evidence>
<name>A0A537LM98_9BACT</name>
<dbReference type="InterPro" id="IPR036604">
    <property type="entry name" value="PurS-like_sf"/>
</dbReference>
<comment type="catalytic activity">
    <reaction evidence="6">
        <text>N(2)-formyl-N(1)-(5-phospho-beta-D-ribosyl)glycinamide + L-glutamine + ATP + H2O = 2-formamido-N(1)-(5-O-phospho-beta-D-ribosyl)acetamidine + L-glutamate + ADP + phosphate + H(+)</text>
        <dbReference type="Rhea" id="RHEA:17129"/>
        <dbReference type="ChEBI" id="CHEBI:15377"/>
        <dbReference type="ChEBI" id="CHEBI:15378"/>
        <dbReference type="ChEBI" id="CHEBI:29985"/>
        <dbReference type="ChEBI" id="CHEBI:30616"/>
        <dbReference type="ChEBI" id="CHEBI:43474"/>
        <dbReference type="ChEBI" id="CHEBI:58359"/>
        <dbReference type="ChEBI" id="CHEBI:147286"/>
        <dbReference type="ChEBI" id="CHEBI:147287"/>
        <dbReference type="ChEBI" id="CHEBI:456216"/>
        <dbReference type="EC" id="6.3.5.3"/>
    </reaction>
</comment>
<organism evidence="8 10">
    <name type="scientific">Candidatus Segetimicrobium genomatis</name>
    <dbReference type="NCBI Taxonomy" id="2569760"/>
    <lineage>
        <taxon>Bacteria</taxon>
        <taxon>Bacillati</taxon>
        <taxon>Candidatus Sysuimicrobiota</taxon>
        <taxon>Candidatus Sysuimicrobiia</taxon>
        <taxon>Candidatus Sysuimicrobiales</taxon>
        <taxon>Candidatus Segetimicrobiaceae</taxon>
        <taxon>Candidatus Segetimicrobium</taxon>
    </lineage>
</organism>
<gene>
    <name evidence="6 8" type="primary">purS</name>
    <name evidence="8" type="ORF">E6G98_10420</name>
    <name evidence="9" type="ORF">E6G99_02760</name>
</gene>
<dbReference type="PANTHER" id="PTHR34696:SF1">
    <property type="entry name" value="PHOSPHORIBOSYLFORMYLGLYCINAMIDINE SYNTHASE SUBUNIT PURS"/>
    <property type="match status" value="1"/>
</dbReference>
<evidence type="ECO:0000256" key="1">
    <source>
        <dbReference type="ARBA" id="ARBA00022490"/>
    </source>
</evidence>
<comment type="pathway">
    <text evidence="6">Purine metabolism; IMP biosynthesis via de novo pathway; 5-amino-1-(5-phospho-D-ribosyl)imidazole from N(2)-formyl-N(1)-(5-phospho-D-ribosyl)glycinamide: step 1/2.</text>
</comment>
<comment type="function">
    <text evidence="6">Part of the phosphoribosylformylglycinamidine synthase complex involved in the purines biosynthetic pathway. Catalyzes the ATP-dependent conversion of formylglycinamide ribonucleotide (FGAR) and glutamine to yield formylglycinamidine ribonucleotide (FGAM) and glutamate. The FGAM synthase complex is composed of three subunits. PurQ produces an ammonia molecule by converting glutamine to glutamate. PurL transfers the ammonia molecule to FGAR to form FGAM in an ATP-dependent manner. PurS interacts with PurQ and PurL and is thought to assist in the transfer of the ammonia molecule from PurQ to PurL.</text>
</comment>
<dbReference type="AlphaFoldDB" id="A0A537LM98"/>
<keyword evidence="4 6" id="KW-0658">Purine biosynthesis</keyword>
<reference evidence="10 11" key="1">
    <citation type="journal article" date="2019" name="Nat. Microbiol.">
        <title>Mediterranean grassland soil C-N compound turnover is dependent on rainfall and depth, and is mediated by genomically divergent microorganisms.</title>
        <authorList>
            <person name="Diamond S."/>
            <person name="Andeer P.F."/>
            <person name="Li Z."/>
            <person name="Crits-Christoph A."/>
            <person name="Burstein D."/>
            <person name="Anantharaman K."/>
            <person name="Lane K.R."/>
            <person name="Thomas B.C."/>
            <person name="Pan C."/>
            <person name="Northen T.R."/>
            <person name="Banfield J.F."/>
        </authorList>
    </citation>
    <scope>NUCLEOTIDE SEQUENCE [LARGE SCALE GENOMIC DNA]</scope>
    <source>
        <strain evidence="8">NP_1</strain>
        <strain evidence="9">NP_2</strain>
    </source>
</reference>
<dbReference type="Gene3D" id="3.30.1280.10">
    <property type="entry name" value="Phosphoribosylformylglycinamidine synthase subunit PurS"/>
    <property type="match status" value="1"/>
</dbReference>
<comment type="similarity">
    <text evidence="6">Belongs to the PurS family.</text>
</comment>
<keyword evidence="5 6" id="KW-0067">ATP-binding</keyword>
<dbReference type="GO" id="GO:0005524">
    <property type="term" value="F:ATP binding"/>
    <property type="evidence" value="ECO:0007669"/>
    <property type="project" value="UniProtKB-UniRule"/>
</dbReference>
<evidence type="ECO:0000256" key="4">
    <source>
        <dbReference type="ARBA" id="ARBA00022755"/>
    </source>
</evidence>
<proteinExistence type="inferred from homology"/>
<sequence>MTTIRIIVTLKPGVLDAQGQAVQQGLRALGYESVGGVRVGKCIELAVPDEMPPETLDAMCERFLANPLIEEWRVERDEDGEEKSRSRVPAFPRSREVR</sequence>
<dbReference type="GO" id="GO:0005737">
    <property type="term" value="C:cytoplasm"/>
    <property type="evidence" value="ECO:0007669"/>
    <property type="project" value="UniProtKB-SubCell"/>
</dbReference>
<dbReference type="GO" id="GO:0004642">
    <property type="term" value="F:phosphoribosylformylglycinamidine synthase activity"/>
    <property type="evidence" value="ECO:0007669"/>
    <property type="project" value="UniProtKB-UniRule"/>
</dbReference>
<comment type="subunit">
    <text evidence="6">Part of the FGAM synthase complex composed of 1 PurL, 1 PurQ and 2 PurS subunits.</text>
</comment>
<dbReference type="GO" id="GO:0006189">
    <property type="term" value="P:'de novo' IMP biosynthetic process"/>
    <property type="evidence" value="ECO:0007669"/>
    <property type="project" value="UniProtKB-UniRule"/>
</dbReference>
<evidence type="ECO:0000256" key="6">
    <source>
        <dbReference type="HAMAP-Rule" id="MF_01926"/>
    </source>
</evidence>
<dbReference type="PANTHER" id="PTHR34696">
    <property type="entry name" value="PHOSPHORIBOSYLFORMYLGLYCINAMIDINE SYNTHASE SUBUNIT PURS"/>
    <property type="match status" value="1"/>
</dbReference>
<dbReference type="NCBIfam" id="TIGR00302">
    <property type="entry name" value="phosphoribosylformylglycinamidine synthase subunit PurS"/>
    <property type="match status" value="1"/>
</dbReference>
<feature type="region of interest" description="Disordered" evidence="7">
    <location>
        <begin position="74"/>
        <end position="98"/>
    </location>
</feature>
<dbReference type="Proteomes" id="UP000315217">
    <property type="component" value="Unassembled WGS sequence"/>
</dbReference>
<dbReference type="UniPathway" id="UPA00074">
    <property type="reaction ID" value="UER00128"/>
</dbReference>
<dbReference type="InterPro" id="IPR003850">
    <property type="entry name" value="PurS"/>
</dbReference>
<evidence type="ECO:0000256" key="5">
    <source>
        <dbReference type="ARBA" id="ARBA00022840"/>
    </source>
</evidence>
<keyword evidence="1 6" id="KW-0963">Cytoplasm</keyword>
<dbReference type="Pfam" id="PF02700">
    <property type="entry name" value="PurS"/>
    <property type="match status" value="1"/>
</dbReference>
<evidence type="ECO:0000313" key="10">
    <source>
        <dbReference type="Proteomes" id="UP000315217"/>
    </source>
</evidence>